<dbReference type="GO" id="GO:0016150">
    <property type="term" value="F:translation release factor activity, codon nonspecific"/>
    <property type="evidence" value="ECO:0007669"/>
    <property type="project" value="TreeGrafter"/>
</dbReference>
<evidence type="ECO:0000259" key="3">
    <source>
        <dbReference type="Pfam" id="PF00472"/>
    </source>
</evidence>
<reference evidence="4" key="2">
    <citation type="submission" date="2023-06" db="EMBL/GenBank/DDBJ databases">
        <authorList>
            <consortium name="Lawrence Berkeley National Laboratory"/>
            <person name="Mondo S.J."/>
            <person name="Hensen N."/>
            <person name="Bonometti L."/>
            <person name="Westerberg I."/>
            <person name="Brannstrom I.O."/>
            <person name="Guillou S."/>
            <person name="Cros-Aarteil S."/>
            <person name="Calhoun S."/>
            <person name="Haridas S."/>
            <person name="Kuo A."/>
            <person name="Pangilinan J."/>
            <person name="Riley R."/>
            <person name="Labutti K."/>
            <person name="Andreopoulos B."/>
            <person name="Lipzen A."/>
            <person name="Chen C."/>
            <person name="Yanf M."/>
            <person name="Daum C."/>
            <person name="Ng V."/>
            <person name="Clum A."/>
            <person name="Steindorff A."/>
            <person name="Ohm R."/>
            <person name="Martin F."/>
            <person name="Silar P."/>
            <person name="Natvig D."/>
            <person name="Lalanne C."/>
            <person name="Gautier V."/>
            <person name="Ament-Velasquez S.L."/>
            <person name="Kruys A."/>
            <person name="Hutchinson M.I."/>
            <person name="Powell A.J."/>
            <person name="Barry K."/>
            <person name="Miller A.N."/>
            <person name="Grigoriev I.V."/>
            <person name="Debuchy R."/>
            <person name="Gladieux P."/>
            <person name="Thoren M.H."/>
            <person name="Johannesson H."/>
        </authorList>
    </citation>
    <scope>NUCLEOTIDE SEQUENCE</scope>
    <source>
        <strain evidence="4">CBS 626.80</strain>
    </source>
</reference>
<evidence type="ECO:0000256" key="2">
    <source>
        <dbReference type="SAM" id="MobiDB-lite"/>
    </source>
</evidence>
<keyword evidence="5" id="KW-1185">Reference proteome</keyword>
<protein>
    <recommendedName>
        <fullName evidence="3">Prokaryotic-type class I peptide chain release factors domain-containing protein</fullName>
    </recommendedName>
</protein>
<organism evidence="4 5">
    <name type="scientific">Pseudoneurospora amorphoporcata</name>
    <dbReference type="NCBI Taxonomy" id="241081"/>
    <lineage>
        <taxon>Eukaryota</taxon>
        <taxon>Fungi</taxon>
        <taxon>Dikarya</taxon>
        <taxon>Ascomycota</taxon>
        <taxon>Pezizomycotina</taxon>
        <taxon>Sordariomycetes</taxon>
        <taxon>Sordariomycetidae</taxon>
        <taxon>Sordariales</taxon>
        <taxon>Sordariaceae</taxon>
        <taxon>Pseudoneurospora</taxon>
    </lineage>
</organism>
<dbReference type="SUPFAM" id="SSF75620">
    <property type="entry name" value="Release factor"/>
    <property type="match status" value="1"/>
</dbReference>
<evidence type="ECO:0000256" key="1">
    <source>
        <dbReference type="ARBA" id="ARBA00010835"/>
    </source>
</evidence>
<evidence type="ECO:0000313" key="4">
    <source>
        <dbReference type="EMBL" id="KAK3950758.1"/>
    </source>
</evidence>
<dbReference type="AlphaFoldDB" id="A0AAN6NTF4"/>
<name>A0AAN6NTF4_9PEZI</name>
<accession>A0AAN6NTF4</accession>
<dbReference type="GO" id="GO:0005762">
    <property type="term" value="C:mitochondrial large ribosomal subunit"/>
    <property type="evidence" value="ECO:0007669"/>
    <property type="project" value="TreeGrafter"/>
</dbReference>
<dbReference type="PANTHER" id="PTHR11075">
    <property type="entry name" value="PEPTIDE CHAIN RELEASE FACTOR"/>
    <property type="match status" value="1"/>
</dbReference>
<dbReference type="GO" id="GO:0004045">
    <property type="term" value="F:peptidyl-tRNA hydrolase activity"/>
    <property type="evidence" value="ECO:0007669"/>
    <property type="project" value="TreeGrafter"/>
</dbReference>
<dbReference type="PANTHER" id="PTHR11075:SF54">
    <property type="entry name" value="LARGE RIBOSOMAL SUBUNIT PROTEIN ML62"/>
    <property type="match status" value="1"/>
</dbReference>
<evidence type="ECO:0000313" key="5">
    <source>
        <dbReference type="Proteomes" id="UP001303222"/>
    </source>
</evidence>
<comment type="similarity">
    <text evidence="1">Belongs to the prokaryotic/mitochondrial release factor family.</text>
</comment>
<dbReference type="InterPro" id="IPR000352">
    <property type="entry name" value="Pep_chain_release_fac_I"/>
</dbReference>
<dbReference type="InterPro" id="IPR045853">
    <property type="entry name" value="Pep_chain_release_fac_I_sf"/>
</dbReference>
<reference evidence="4" key="1">
    <citation type="journal article" date="2023" name="Mol. Phylogenet. Evol.">
        <title>Genome-scale phylogeny and comparative genomics of the fungal order Sordariales.</title>
        <authorList>
            <person name="Hensen N."/>
            <person name="Bonometti L."/>
            <person name="Westerberg I."/>
            <person name="Brannstrom I.O."/>
            <person name="Guillou S."/>
            <person name="Cros-Aarteil S."/>
            <person name="Calhoun S."/>
            <person name="Haridas S."/>
            <person name="Kuo A."/>
            <person name="Mondo S."/>
            <person name="Pangilinan J."/>
            <person name="Riley R."/>
            <person name="LaButti K."/>
            <person name="Andreopoulos B."/>
            <person name="Lipzen A."/>
            <person name="Chen C."/>
            <person name="Yan M."/>
            <person name="Daum C."/>
            <person name="Ng V."/>
            <person name="Clum A."/>
            <person name="Steindorff A."/>
            <person name="Ohm R.A."/>
            <person name="Martin F."/>
            <person name="Silar P."/>
            <person name="Natvig D.O."/>
            <person name="Lalanne C."/>
            <person name="Gautier V."/>
            <person name="Ament-Velasquez S.L."/>
            <person name="Kruys A."/>
            <person name="Hutchinson M.I."/>
            <person name="Powell A.J."/>
            <person name="Barry K."/>
            <person name="Miller A.N."/>
            <person name="Grigoriev I.V."/>
            <person name="Debuchy R."/>
            <person name="Gladieux P."/>
            <person name="Hiltunen Thoren M."/>
            <person name="Johannesson H."/>
        </authorList>
    </citation>
    <scope>NUCLEOTIDE SEQUENCE</scope>
    <source>
        <strain evidence="4">CBS 626.80</strain>
    </source>
</reference>
<dbReference type="Proteomes" id="UP001303222">
    <property type="component" value="Unassembled WGS sequence"/>
</dbReference>
<comment type="caution">
    <text evidence="4">The sequence shown here is derived from an EMBL/GenBank/DDBJ whole genome shotgun (WGS) entry which is preliminary data.</text>
</comment>
<gene>
    <name evidence="4" type="ORF">QBC32DRAFT_345733</name>
</gene>
<proteinExistence type="inferred from homology"/>
<dbReference type="GO" id="GO:0070126">
    <property type="term" value="P:mitochondrial translational termination"/>
    <property type="evidence" value="ECO:0007669"/>
    <property type="project" value="TreeGrafter"/>
</dbReference>
<sequence>MQRNSCTDRMNDIRMRLFASLSPMARLRPAWALDPSPVMVTKRLARYQAFDAGFDPDELAEARRWHKSFQPSTLPQGDTSFSRSSGPGGQHVNKTETKATTTWPISKLQAHVPKILHAKLRNSKYYTRGSDSITIQAQTERSRSANQAANHQKLYDELMGLYAKTVPAESSPDKARKYEALKKTATEVRLKEKKFLSSKKQSRKGGGSDY</sequence>
<dbReference type="Pfam" id="PF00472">
    <property type="entry name" value="RF-1"/>
    <property type="match status" value="1"/>
</dbReference>
<dbReference type="EMBL" id="MU859167">
    <property type="protein sequence ID" value="KAK3950758.1"/>
    <property type="molecule type" value="Genomic_DNA"/>
</dbReference>
<feature type="domain" description="Prokaryotic-type class I peptide chain release factors" evidence="3">
    <location>
        <begin position="79"/>
        <end position="200"/>
    </location>
</feature>
<feature type="compositionally biased region" description="Polar residues" evidence="2">
    <location>
        <begin position="69"/>
        <end position="85"/>
    </location>
</feature>
<feature type="region of interest" description="Disordered" evidence="2">
    <location>
        <begin position="69"/>
        <end position="94"/>
    </location>
</feature>
<dbReference type="Gene3D" id="3.30.160.20">
    <property type="match status" value="1"/>
</dbReference>
<dbReference type="InterPro" id="IPR052104">
    <property type="entry name" value="Mito_Release_Factor_mL62"/>
</dbReference>